<evidence type="ECO:0000256" key="4">
    <source>
        <dbReference type="ARBA" id="ARBA00022499"/>
    </source>
</evidence>
<sequence>MMPSRAQDDDSAGGVPVCREEKKEARSETVKRPAVGAEKSNPSKRHRDRLNAELDRLAGLLPLPPDIISKLDKLSVLRLSVSYLRVKSFFQALQQPAAGAPSPEDRDPRGGSAVLEGRLLLESLHGFALVVSAEGMIFYASATIVDYLGFHQTDVMHQNIYDYIHVDDRQDFCRQLHWAMDPPQAGCGQNLLSETGEDAVLGRLLRAQEGAAGWPTEYSAFLTRCFICRVRCLLDSTSGFLTMQFQGKLKFLFGQKRRAPSGAALPPRLSLFCVVAPLPTAVKMQSVCLRAKHRVDASATPDTKAKAAASLCEPELHGKPSYLAGRGSGGNGLSVFRRPADACHWGRLATRGPCLCLRGGHDLLHPHPEGAAGDGRGEELGGLPRGPSCPRERRDVPPYSCHLEAQGPSKHLNWTPGRHGQDGGTKLKLEPGKGDPFPAAQARGACLPYPGTQGTVRAVRSSPGSHQPKPPPGPCASRTSTGLRDGHQGQAPLPTSCPFPQGSLEDGLPRPGGQRLPTGCYPTEDKLRGIPMPPGAPCNPMLSLDVPIKMESESGSEDAADGYCVSPSQAWLGASDVAKRQLVTFPTRMHLKMEPDSRHPLYSPPLGPGLLGPHPRPGRELAPLHPAHCACLEPPPRLCAGGHQPPSLGCDCQAPGPVPVVKLEPLDSPPWAAHGQGGAPGMLPRSTLATRMPPRDPACTFLP</sequence>
<dbReference type="InterPro" id="IPR035965">
    <property type="entry name" value="PAS-like_dom_sf"/>
</dbReference>
<dbReference type="FunFam" id="3.30.450.20:FF:000056">
    <property type="entry name" value="aryl hydrocarbon receptor repressor"/>
    <property type="match status" value="1"/>
</dbReference>
<dbReference type="GeneID" id="101318602"/>
<accession>A0A6J3R1Z8</accession>
<evidence type="ECO:0000256" key="5">
    <source>
        <dbReference type="ARBA" id="ARBA00022843"/>
    </source>
</evidence>
<feature type="domain" description="BHLH" evidence="14">
    <location>
        <begin position="34"/>
        <end position="87"/>
    </location>
</feature>
<evidence type="ECO:0000259" key="13">
    <source>
        <dbReference type="PROSITE" id="PS50112"/>
    </source>
</evidence>
<comment type="function">
    <text evidence="10">Mediates dioxin toxicity and is involved in regulation of cell growth and differentiation. Represses the transcription activity of AHR by competing with this transcription factor for heterodimer formation with the ARNT and subsequently binding to the xenobiotic response element (XRE) sequence present in the promoter regulatory region of variety of genes. Represses CYP1A1 by binding the XRE sequence and recruiting ANKRA2, HDAC4 and/or HDAC5. Autoregulates its expression by associating with its own XRE site.</text>
</comment>
<dbReference type="SMART" id="SM00091">
    <property type="entry name" value="PAS"/>
    <property type="match status" value="1"/>
</dbReference>
<dbReference type="OrthoDB" id="7788762at2759"/>
<name>A0A6J3R1Z8_TURTR</name>
<evidence type="ECO:0000256" key="10">
    <source>
        <dbReference type="ARBA" id="ARBA00058894"/>
    </source>
</evidence>
<feature type="domain" description="PAS" evidence="13">
    <location>
        <begin position="118"/>
        <end position="183"/>
    </location>
</feature>
<dbReference type="PROSITE" id="PS50112">
    <property type="entry name" value="PAS"/>
    <property type="match status" value="1"/>
</dbReference>
<dbReference type="CTD" id="57491"/>
<keyword evidence="15" id="KW-1185">Reference proteome</keyword>
<dbReference type="RefSeq" id="XP_033708612.1">
    <property type="nucleotide sequence ID" value="XM_033852721.1"/>
</dbReference>
<dbReference type="GO" id="GO:0006805">
    <property type="term" value="P:xenobiotic metabolic process"/>
    <property type="evidence" value="ECO:0007669"/>
    <property type="project" value="InterPro"/>
</dbReference>
<keyword evidence="16" id="KW-0675">Receptor</keyword>
<evidence type="ECO:0000256" key="3">
    <source>
        <dbReference type="ARBA" id="ARBA00022490"/>
    </source>
</evidence>
<dbReference type="PROSITE" id="PS50888">
    <property type="entry name" value="BHLH"/>
    <property type="match status" value="1"/>
</dbReference>
<dbReference type="Proteomes" id="UP000245320">
    <property type="component" value="Chromosome 3"/>
</dbReference>
<evidence type="ECO:0000259" key="14">
    <source>
        <dbReference type="PROSITE" id="PS50888"/>
    </source>
</evidence>
<evidence type="ECO:0000256" key="8">
    <source>
        <dbReference type="ARBA" id="ARBA00023163"/>
    </source>
</evidence>
<keyword evidence="8" id="KW-0804">Transcription</keyword>
<evidence type="ECO:0000256" key="6">
    <source>
        <dbReference type="ARBA" id="ARBA00023015"/>
    </source>
</evidence>
<evidence type="ECO:0000256" key="9">
    <source>
        <dbReference type="ARBA" id="ARBA00023242"/>
    </source>
</evidence>
<dbReference type="GO" id="GO:0004879">
    <property type="term" value="F:nuclear receptor activity"/>
    <property type="evidence" value="ECO:0007669"/>
    <property type="project" value="TreeGrafter"/>
</dbReference>
<dbReference type="GO" id="GO:0005737">
    <property type="term" value="C:cytoplasm"/>
    <property type="evidence" value="ECO:0007669"/>
    <property type="project" value="UniProtKB-SubCell"/>
</dbReference>
<dbReference type="SUPFAM" id="SSF55785">
    <property type="entry name" value="PYP-like sensor domain (PAS domain)"/>
    <property type="match status" value="1"/>
</dbReference>
<dbReference type="PANTHER" id="PTHR10649">
    <property type="entry name" value="ARYL HYDROCARBON RECEPTOR"/>
    <property type="match status" value="1"/>
</dbReference>
<gene>
    <name evidence="16" type="primary">AHRR</name>
</gene>
<keyword evidence="3" id="KW-0963">Cytoplasm</keyword>
<comment type="subcellular location">
    <subcellularLocation>
        <location evidence="2">Cytoplasm</location>
    </subcellularLocation>
    <subcellularLocation>
        <location evidence="1">Nucleus</location>
    </subcellularLocation>
</comment>
<feature type="region of interest" description="Disordered" evidence="12">
    <location>
        <begin position="1"/>
        <end position="47"/>
    </location>
</feature>
<dbReference type="Gene3D" id="3.30.450.20">
    <property type="entry name" value="PAS domain"/>
    <property type="match status" value="1"/>
</dbReference>
<protein>
    <recommendedName>
        <fullName evidence="11">Aryl hydrocarbon receptor repressor</fullName>
    </recommendedName>
</protein>
<keyword evidence="9" id="KW-0539">Nucleus</keyword>
<evidence type="ECO:0000256" key="1">
    <source>
        <dbReference type="ARBA" id="ARBA00004123"/>
    </source>
</evidence>
<feature type="region of interest" description="Disordered" evidence="12">
    <location>
        <begin position="367"/>
        <end position="393"/>
    </location>
</feature>
<evidence type="ECO:0000313" key="16">
    <source>
        <dbReference type="RefSeq" id="XP_033708612.1"/>
    </source>
</evidence>
<keyword evidence="5" id="KW-0832">Ubl conjugation</keyword>
<keyword evidence="6" id="KW-0805">Transcription regulation</keyword>
<dbReference type="PANTHER" id="PTHR10649:SF3">
    <property type="entry name" value="ARYL HYDROCARBON RECEPTOR REPRESSOR"/>
    <property type="match status" value="1"/>
</dbReference>
<dbReference type="FunCoup" id="A0A6J3R1Z8">
    <property type="interactions" value="3"/>
</dbReference>
<feature type="region of interest" description="Disordered" evidence="12">
    <location>
        <begin position="407"/>
        <end position="517"/>
    </location>
</feature>
<keyword evidence="7" id="KW-0238">DNA-binding</keyword>
<keyword evidence="4" id="KW-1017">Isopeptide bond</keyword>
<organism evidence="15 16">
    <name type="scientific">Tursiops truncatus</name>
    <name type="common">Atlantic bottle-nosed dolphin</name>
    <name type="synonym">Delphinus truncatus</name>
    <dbReference type="NCBI Taxonomy" id="9739"/>
    <lineage>
        <taxon>Eukaryota</taxon>
        <taxon>Metazoa</taxon>
        <taxon>Chordata</taxon>
        <taxon>Craniata</taxon>
        <taxon>Vertebrata</taxon>
        <taxon>Euteleostomi</taxon>
        <taxon>Mammalia</taxon>
        <taxon>Eutheria</taxon>
        <taxon>Laurasiatheria</taxon>
        <taxon>Artiodactyla</taxon>
        <taxon>Whippomorpha</taxon>
        <taxon>Cetacea</taxon>
        <taxon>Odontoceti</taxon>
        <taxon>Delphinidae</taxon>
        <taxon>Tursiops</taxon>
    </lineage>
</organism>
<dbReference type="InterPro" id="IPR039092">
    <property type="entry name" value="AHRR_bHLH"/>
</dbReference>
<evidence type="ECO:0000256" key="2">
    <source>
        <dbReference type="ARBA" id="ARBA00004496"/>
    </source>
</evidence>
<dbReference type="GO" id="GO:0046983">
    <property type="term" value="F:protein dimerization activity"/>
    <property type="evidence" value="ECO:0007669"/>
    <property type="project" value="InterPro"/>
</dbReference>
<evidence type="ECO:0000256" key="7">
    <source>
        <dbReference type="ARBA" id="ARBA00023125"/>
    </source>
</evidence>
<dbReference type="GO" id="GO:0034751">
    <property type="term" value="C:aryl hydrocarbon receptor complex"/>
    <property type="evidence" value="ECO:0007669"/>
    <property type="project" value="TreeGrafter"/>
</dbReference>
<dbReference type="SMART" id="SM00353">
    <property type="entry name" value="HLH"/>
    <property type="match status" value="1"/>
</dbReference>
<feature type="compositionally biased region" description="Basic and acidic residues" evidence="12">
    <location>
        <begin position="419"/>
        <end position="433"/>
    </location>
</feature>
<reference evidence="16" key="1">
    <citation type="submission" date="2025-08" db="UniProtKB">
        <authorList>
            <consortium name="RefSeq"/>
        </authorList>
    </citation>
    <scope>IDENTIFICATION</scope>
    <source>
        <tissue evidence="16">Spleen</tissue>
    </source>
</reference>
<dbReference type="InterPro" id="IPR039091">
    <property type="entry name" value="AHR/AHRR"/>
</dbReference>
<dbReference type="InterPro" id="IPR036638">
    <property type="entry name" value="HLH_DNA-bd_sf"/>
</dbReference>
<dbReference type="Pfam" id="PF00010">
    <property type="entry name" value="HLH"/>
    <property type="match status" value="1"/>
</dbReference>
<dbReference type="GO" id="GO:0005634">
    <property type="term" value="C:nucleus"/>
    <property type="evidence" value="ECO:0007669"/>
    <property type="project" value="UniProtKB-SubCell"/>
</dbReference>
<evidence type="ECO:0000256" key="12">
    <source>
        <dbReference type="SAM" id="MobiDB-lite"/>
    </source>
</evidence>
<proteinExistence type="predicted"/>
<dbReference type="InParanoid" id="A0A6J3R1Z8"/>
<dbReference type="CDD" id="cd11435">
    <property type="entry name" value="bHLH-PAS_AhRR"/>
    <property type="match status" value="1"/>
</dbReference>
<dbReference type="FunFam" id="4.10.280.10:FF:000041">
    <property type="entry name" value="aryl hydrocarbon receptor repressor"/>
    <property type="match status" value="1"/>
</dbReference>
<dbReference type="GO" id="GO:0000976">
    <property type="term" value="F:transcription cis-regulatory region binding"/>
    <property type="evidence" value="ECO:0007669"/>
    <property type="project" value="TreeGrafter"/>
</dbReference>
<dbReference type="InterPro" id="IPR013767">
    <property type="entry name" value="PAS_fold"/>
</dbReference>
<dbReference type="InterPro" id="IPR011598">
    <property type="entry name" value="bHLH_dom"/>
</dbReference>
<dbReference type="SUPFAM" id="SSF47459">
    <property type="entry name" value="HLH, helix-loop-helix DNA-binding domain"/>
    <property type="match status" value="1"/>
</dbReference>
<evidence type="ECO:0000313" key="15">
    <source>
        <dbReference type="Proteomes" id="UP000245320"/>
    </source>
</evidence>
<dbReference type="Pfam" id="PF00989">
    <property type="entry name" value="PAS"/>
    <property type="match status" value="1"/>
</dbReference>
<feature type="compositionally biased region" description="Basic and acidic residues" evidence="12">
    <location>
        <begin position="18"/>
        <end position="31"/>
    </location>
</feature>
<dbReference type="AlphaFoldDB" id="A0A6J3R1Z8"/>
<dbReference type="Gene3D" id="4.10.280.10">
    <property type="entry name" value="Helix-loop-helix DNA-binding domain"/>
    <property type="match status" value="1"/>
</dbReference>
<dbReference type="InterPro" id="IPR000014">
    <property type="entry name" value="PAS"/>
</dbReference>
<evidence type="ECO:0000256" key="11">
    <source>
        <dbReference type="ARBA" id="ARBA00071452"/>
    </source>
</evidence>
<dbReference type="CDD" id="cd00130">
    <property type="entry name" value="PAS"/>
    <property type="match status" value="1"/>
</dbReference>